<dbReference type="CTD" id="36343245"/>
<feature type="domain" description="cGMP-dependent protein kinase interacting" evidence="7">
    <location>
        <begin position="919"/>
        <end position="1024"/>
    </location>
</feature>
<feature type="coiled-coil region" evidence="5">
    <location>
        <begin position="924"/>
        <end position="958"/>
    </location>
</feature>
<gene>
    <name evidence="8" type="ORF">EGR_07530</name>
</gene>
<feature type="region of interest" description="Disordered" evidence="6">
    <location>
        <begin position="270"/>
        <end position="462"/>
    </location>
</feature>
<dbReference type="OrthoDB" id="19014at2759"/>
<feature type="region of interest" description="Disordered" evidence="6">
    <location>
        <begin position="963"/>
        <end position="982"/>
    </location>
</feature>
<evidence type="ECO:0000256" key="4">
    <source>
        <dbReference type="PROSITE-ProRule" id="PRU00023"/>
    </source>
</evidence>
<dbReference type="InterPro" id="IPR051226">
    <property type="entry name" value="PP1_Regulatory_Subunit"/>
</dbReference>
<feature type="compositionally biased region" description="Low complexity" evidence="6">
    <location>
        <begin position="772"/>
        <end position="797"/>
    </location>
</feature>
<evidence type="ECO:0000259" key="7">
    <source>
        <dbReference type="Pfam" id="PF15898"/>
    </source>
</evidence>
<dbReference type="GO" id="GO:0019208">
    <property type="term" value="F:phosphatase regulator activity"/>
    <property type="evidence" value="ECO:0007669"/>
    <property type="project" value="TreeGrafter"/>
</dbReference>
<dbReference type="PANTHER" id="PTHR24179:SF21">
    <property type="entry name" value="MYOSIN BINDING SUBUNIT, ISOFORM O"/>
    <property type="match status" value="1"/>
</dbReference>
<keyword evidence="1" id="KW-0217">Developmental protein</keyword>
<dbReference type="GO" id="GO:0004857">
    <property type="term" value="F:enzyme inhibitor activity"/>
    <property type="evidence" value="ECO:0007669"/>
    <property type="project" value="TreeGrafter"/>
</dbReference>
<feature type="coiled-coil region" evidence="5">
    <location>
        <begin position="992"/>
        <end position="1019"/>
    </location>
</feature>
<feature type="compositionally biased region" description="Basic and acidic residues" evidence="6">
    <location>
        <begin position="351"/>
        <end position="383"/>
    </location>
</feature>
<feature type="repeat" description="ANK" evidence="4">
    <location>
        <begin position="176"/>
        <end position="198"/>
    </location>
</feature>
<feature type="region of interest" description="Disordered" evidence="6">
    <location>
        <begin position="752"/>
        <end position="817"/>
    </location>
</feature>
<dbReference type="AlphaFoldDB" id="W6U8K2"/>
<dbReference type="Gene3D" id="1.25.40.20">
    <property type="entry name" value="Ankyrin repeat-containing domain"/>
    <property type="match status" value="2"/>
</dbReference>
<dbReference type="InterPro" id="IPR031775">
    <property type="entry name" value="PRKG1_interact"/>
</dbReference>
<evidence type="ECO:0000256" key="5">
    <source>
        <dbReference type="SAM" id="Coils"/>
    </source>
</evidence>
<feature type="region of interest" description="Disordered" evidence="6">
    <location>
        <begin position="860"/>
        <end position="907"/>
    </location>
</feature>
<comment type="caution">
    <text evidence="8">The sequence shown here is derived from an EMBL/GenBank/DDBJ whole genome shotgun (WGS) entry which is preliminary data.</text>
</comment>
<feature type="repeat" description="ANK" evidence="4">
    <location>
        <begin position="50"/>
        <end position="82"/>
    </location>
</feature>
<protein>
    <submittedName>
        <fullName evidence="8">Protein phosphatase 1 regulatory subunit</fullName>
    </submittedName>
</protein>
<dbReference type="Proteomes" id="UP000019149">
    <property type="component" value="Unassembled WGS sequence"/>
</dbReference>
<feature type="compositionally biased region" description="Low complexity" evidence="6">
    <location>
        <begin position="860"/>
        <end position="871"/>
    </location>
</feature>
<keyword evidence="2" id="KW-0677">Repeat</keyword>
<feature type="compositionally biased region" description="Polar residues" evidence="6">
    <location>
        <begin position="446"/>
        <end position="462"/>
    </location>
</feature>
<dbReference type="EMBL" id="APAU02000080">
    <property type="protein sequence ID" value="EUB57588.1"/>
    <property type="molecule type" value="Genomic_DNA"/>
</dbReference>
<feature type="repeat" description="ANK" evidence="4">
    <location>
        <begin position="83"/>
        <end position="115"/>
    </location>
</feature>
<feature type="compositionally biased region" description="Basic and acidic residues" evidence="6">
    <location>
        <begin position="289"/>
        <end position="319"/>
    </location>
</feature>
<feature type="compositionally biased region" description="Polar residues" evidence="6">
    <location>
        <begin position="759"/>
        <end position="770"/>
    </location>
</feature>
<feature type="compositionally biased region" description="Polar residues" evidence="6">
    <location>
        <begin position="963"/>
        <end position="979"/>
    </location>
</feature>
<dbReference type="PROSITE" id="PS50297">
    <property type="entry name" value="ANK_REP_REGION"/>
    <property type="match status" value="4"/>
</dbReference>
<reference evidence="8 9" key="1">
    <citation type="journal article" date="2013" name="Nat. Genet.">
        <title>The genome of the hydatid tapeworm Echinococcus granulosus.</title>
        <authorList>
            <person name="Zheng H."/>
            <person name="Zhang W."/>
            <person name="Zhang L."/>
            <person name="Zhang Z."/>
            <person name="Li J."/>
            <person name="Lu G."/>
            <person name="Zhu Y."/>
            <person name="Wang Y."/>
            <person name="Huang Y."/>
            <person name="Liu J."/>
            <person name="Kang H."/>
            <person name="Chen J."/>
            <person name="Wang L."/>
            <person name="Chen A."/>
            <person name="Yu S."/>
            <person name="Gao Z."/>
            <person name="Jin L."/>
            <person name="Gu W."/>
            <person name="Wang Z."/>
            <person name="Zhao L."/>
            <person name="Shi B."/>
            <person name="Wen H."/>
            <person name="Lin R."/>
            <person name="Jones M.K."/>
            <person name="Brejova B."/>
            <person name="Vinar T."/>
            <person name="Zhao G."/>
            <person name="McManus D.P."/>
            <person name="Chen Z."/>
            <person name="Zhou Y."/>
            <person name="Wang S."/>
        </authorList>
    </citation>
    <scope>NUCLEOTIDE SEQUENCE [LARGE SCALE GENOMIC DNA]</scope>
</reference>
<sequence>MNKEIVTPRPADRVNFPIEVQFHAACKNSELDEVKELLSKGVDIDVANVDGLTVLHQACIDNNYEVVQFLLSNNANVNAQDNEGWTPLHACASCSYTELAKLLLEHGADAGIVSFEQELPLDVAQGGDMVALLKDWMQRQSIDEKAARGAEEQQMLNDAREWLRSGQYPSVVDPRTGATALHIAAAKGYSEVLELLLKLPNVEIDATDVDGWTPLHAAAHWAKEKPLRLLAAAGASFDTITLTNQSIYDVADRSVTMLLRQLRIEQQRTAAAAAEEKPVVAPPTVATRRKAEDDEKEISKSRKMMEVEEERIKVEDDVKPAASKVPKTTQDNEEKEAEEEEEEQEATLPKVQKDEIAMKIEKEEEKKARERLLEKEEVKEAEKPSSSSPSQPTVAPPIKEEEESKVEEQPTTPMKEVEKVGEKSAVPSPPPPPPQPQTANVAGVSSVKTPHSTNQNSQVSETVVTLDTTSISTGSGPSRRISAVLAPARSEETEAQRSSKARLVRSTRRSTQGIANDVLEEAKRLSVAGASTPTSSTTTPAVAAIVSPTPVQPIDKAIASSFTSSFISPVSAVASPLFLHMHDRLCLVRGIPSKVARAPEMKQANCFHVCVRLRISFRVEFSFSSYDFSLVEFINTTTTTATTTKITTAILCLKGHTGSPCSTGEMFLILTPLYLSHFFAEKITPQPDSQSLISRLHRNAFIGRVNRAESFEVSISCEDTESRVSPPRGPRLSISLRSVRCLSARKLPAGLDLDETEQKPTSFTSTTHVSKATITPTQSSSATTTAPAADTSPSSIITHTRARRAARDRVPTGRLNTNDVLAAAKQVEQNASIDNTAAATTTTTVADPIPRPTTRALRSTILNTTPSTTTNDAVSNGAGGDRHNSPATSQFSPTSSSASPVSSVGKLSDQRYNWRENLDYRLLYEEERSEKERLKRTLDQVNREVAALRSELARLHVSNSASTTLNANRHGSSASNTDASPAALQRRSVDFFEDQAKEIDRLRQENARMADENKSLIRVISKLSARTTS</sequence>
<organism evidence="8 9">
    <name type="scientific">Echinococcus granulosus</name>
    <name type="common">Hydatid tapeworm</name>
    <dbReference type="NCBI Taxonomy" id="6210"/>
    <lineage>
        <taxon>Eukaryota</taxon>
        <taxon>Metazoa</taxon>
        <taxon>Spiralia</taxon>
        <taxon>Lophotrochozoa</taxon>
        <taxon>Platyhelminthes</taxon>
        <taxon>Cestoda</taxon>
        <taxon>Eucestoda</taxon>
        <taxon>Cyclophyllidea</taxon>
        <taxon>Taeniidae</taxon>
        <taxon>Echinococcus</taxon>
        <taxon>Echinococcus granulosus group</taxon>
    </lineage>
</organism>
<evidence type="ECO:0000256" key="6">
    <source>
        <dbReference type="SAM" id="MobiDB-lite"/>
    </source>
</evidence>
<dbReference type="CDD" id="cd21930">
    <property type="entry name" value="IPD_PPP1R12"/>
    <property type="match status" value="1"/>
</dbReference>
<dbReference type="SUPFAM" id="SSF48403">
    <property type="entry name" value="Ankyrin repeat"/>
    <property type="match status" value="1"/>
</dbReference>
<feature type="repeat" description="ANK" evidence="4">
    <location>
        <begin position="210"/>
        <end position="242"/>
    </location>
</feature>
<evidence type="ECO:0000256" key="3">
    <source>
        <dbReference type="ARBA" id="ARBA00038386"/>
    </source>
</evidence>
<dbReference type="PROSITE" id="PS50088">
    <property type="entry name" value="ANK_REPEAT"/>
    <property type="match status" value="4"/>
</dbReference>
<keyword evidence="4" id="KW-0040">ANK repeat</keyword>
<feature type="compositionally biased region" description="Low complexity" evidence="6">
    <location>
        <begin position="885"/>
        <end position="904"/>
    </location>
</feature>
<evidence type="ECO:0000313" key="9">
    <source>
        <dbReference type="Proteomes" id="UP000019149"/>
    </source>
</evidence>
<feature type="compositionally biased region" description="Polar residues" evidence="6">
    <location>
        <begin position="384"/>
        <end position="393"/>
    </location>
</feature>
<dbReference type="GeneID" id="36343245"/>
<dbReference type="RefSeq" id="XP_024348784.1">
    <property type="nucleotide sequence ID" value="XM_024496779.1"/>
</dbReference>
<dbReference type="Gene3D" id="6.10.140.390">
    <property type="match status" value="1"/>
</dbReference>
<comment type="similarity">
    <text evidence="3">Belongs to the NRARP family.</text>
</comment>
<dbReference type="Gene3D" id="6.10.250.1820">
    <property type="match status" value="1"/>
</dbReference>
<proteinExistence type="inferred from homology"/>
<dbReference type="KEGG" id="egl:EGR_07530"/>
<dbReference type="Pfam" id="PF15898">
    <property type="entry name" value="PRKG1_interact"/>
    <property type="match status" value="1"/>
</dbReference>
<evidence type="ECO:0000256" key="1">
    <source>
        <dbReference type="ARBA" id="ARBA00022473"/>
    </source>
</evidence>
<feature type="compositionally biased region" description="Pro residues" evidence="6">
    <location>
        <begin position="427"/>
        <end position="436"/>
    </location>
</feature>
<dbReference type="GO" id="GO:0005737">
    <property type="term" value="C:cytoplasm"/>
    <property type="evidence" value="ECO:0007669"/>
    <property type="project" value="TreeGrafter"/>
</dbReference>
<dbReference type="Pfam" id="PF12796">
    <property type="entry name" value="Ank_2"/>
    <property type="match status" value="2"/>
</dbReference>
<dbReference type="STRING" id="6210.W6U8K2"/>
<dbReference type="GO" id="GO:0019901">
    <property type="term" value="F:protein kinase binding"/>
    <property type="evidence" value="ECO:0007669"/>
    <property type="project" value="InterPro"/>
</dbReference>
<dbReference type="OMA" id="MENHVDK"/>
<name>W6U8K2_ECHGR</name>
<keyword evidence="9" id="KW-1185">Reference proteome</keyword>
<dbReference type="SMART" id="SM00248">
    <property type="entry name" value="ANK"/>
    <property type="match status" value="5"/>
</dbReference>
<keyword evidence="5" id="KW-0175">Coiled coil</keyword>
<accession>W6U8K2</accession>
<dbReference type="InterPro" id="IPR036770">
    <property type="entry name" value="Ankyrin_rpt-contain_sf"/>
</dbReference>
<feature type="compositionally biased region" description="Acidic residues" evidence="6">
    <location>
        <begin position="331"/>
        <end position="345"/>
    </location>
</feature>
<evidence type="ECO:0000313" key="8">
    <source>
        <dbReference type="EMBL" id="EUB57588.1"/>
    </source>
</evidence>
<dbReference type="PANTHER" id="PTHR24179">
    <property type="entry name" value="PROTEIN PHOSPHATASE 1 REGULATORY SUBUNIT 12"/>
    <property type="match status" value="1"/>
</dbReference>
<dbReference type="InterPro" id="IPR002110">
    <property type="entry name" value="Ankyrin_rpt"/>
</dbReference>
<evidence type="ECO:0000256" key="2">
    <source>
        <dbReference type="ARBA" id="ARBA00022737"/>
    </source>
</evidence>